<reference evidence="1 2" key="1">
    <citation type="submission" date="2014-05" db="EMBL/GenBank/DDBJ databases">
        <title>Draft Genome Sequence of Nitratireductor basaltis Strain UMTGB225, A Marine Bacterium Isolated from Green Barrel Tunicate.</title>
        <authorList>
            <person name="Gan H.Y."/>
        </authorList>
    </citation>
    <scope>NUCLEOTIDE SEQUENCE [LARGE SCALE GENOMIC DNA]</scope>
    <source>
        <strain evidence="1 2">UMTGB225</strain>
    </source>
</reference>
<organism evidence="1 2">
    <name type="scientific">Nitratireductor basaltis</name>
    <dbReference type="NCBI Taxonomy" id="472175"/>
    <lineage>
        <taxon>Bacteria</taxon>
        <taxon>Pseudomonadati</taxon>
        <taxon>Pseudomonadota</taxon>
        <taxon>Alphaproteobacteria</taxon>
        <taxon>Hyphomicrobiales</taxon>
        <taxon>Phyllobacteriaceae</taxon>
        <taxon>Nitratireductor</taxon>
    </lineage>
</organism>
<dbReference type="STRING" id="472175.EL18_02082"/>
<evidence type="ECO:0000313" key="1">
    <source>
        <dbReference type="EMBL" id="KFB11040.1"/>
    </source>
</evidence>
<dbReference type="Gene3D" id="1.10.10.60">
    <property type="entry name" value="Homeodomain-like"/>
    <property type="match status" value="1"/>
</dbReference>
<dbReference type="PATRIC" id="fig|472175.3.peg.2087"/>
<dbReference type="Proteomes" id="UP000053675">
    <property type="component" value="Unassembled WGS sequence"/>
</dbReference>
<keyword evidence="2" id="KW-1185">Reference proteome</keyword>
<gene>
    <name evidence="1" type="ORF">EL18_02082</name>
</gene>
<dbReference type="Pfam" id="PF20901">
    <property type="entry name" value="Sf6_terminase"/>
    <property type="match status" value="1"/>
</dbReference>
<evidence type="ECO:0000313" key="2">
    <source>
        <dbReference type="Proteomes" id="UP000053675"/>
    </source>
</evidence>
<protein>
    <submittedName>
        <fullName evidence="1">Putative phage-related protein</fullName>
    </submittedName>
</protein>
<dbReference type="EMBL" id="JMQM01000001">
    <property type="protein sequence ID" value="KFB11040.1"/>
    <property type="molecule type" value="Genomic_DNA"/>
</dbReference>
<accession>A0A084UDK4</accession>
<name>A0A084UDK4_9HYPH</name>
<sequence>MPAGRPTIFSQEVADEFCNRVIGGRSVQSVCEDEDMPASTTIYRWRQENAEFRDKLAQAREERLESYAARMIALGDRVINEDGFDPQRCNAAVNAIDKAARLQAPKQRIEMTGKDGGAIETKDISDRDLAKAVAALMAKGLKSGGD</sequence>
<proteinExistence type="predicted"/>
<comment type="caution">
    <text evidence="1">The sequence shown here is derived from an EMBL/GenBank/DDBJ whole genome shotgun (WGS) entry which is preliminary data.</text>
</comment>
<dbReference type="AlphaFoldDB" id="A0A084UDK4"/>
<dbReference type="InterPro" id="IPR048683">
    <property type="entry name" value="Sf6_terminase"/>
</dbReference>